<accession>A0A6I2KXB9</accession>
<proteinExistence type="predicted"/>
<dbReference type="Proteomes" id="UP000433309">
    <property type="component" value="Unassembled WGS sequence"/>
</dbReference>
<comment type="caution">
    <text evidence="1">The sequence shown here is derived from an EMBL/GenBank/DDBJ whole genome shotgun (WGS) entry which is preliminary data.</text>
</comment>
<gene>
    <name evidence="1" type="ORF">GJ699_11675</name>
</gene>
<protein>
    <submittedName>
        <fullName evidence="1">Uncharacterized protein</fullName>
    </submittedName>
</protein>
<keyword evidence="2" id="KW-1185">Reference proteome</keyword>
<reference evidence="1 2" key="1">
    <citation type="submission" date="2019-11" db="EMBL/GenBank/DDBJ databases">
        <title>Novel species isolated from a subtropical stream in China.</title>
        <authorList>
            <person name="Lu H."/>
        </authorList>
    </citation>
    <scope>NUCLEOTIDE SEQUENCE [LARGE SCALE GENOMIC DNA]</scope>
    <source>
        <strain evidence="1 2">FT80W</strain>
    </source>
</reference>
<organism evidence="1 2">
    <name type="scientific">Duganella guangzhouensis</name>
    <dbReference type="NCBI Taxonomy" id="2666084"/>
    <lineage>
        <taxon>Bacteria</taxon>
        <taxon>Pseudomonadati</taxon>
        <taxon>Pseudomonadota</taxon>
        <taxon>Betaproteobacteria</taxon>
        <taxon>Burkholderiales</taxon>
        <taxon>Oxalobacteraceae</taxon>
        <taxon>Telluria group</taxon>
        <taxon>Duganella</taxon>
    </lineage>
</organism>
<evidence type="ECO:0000313" key="2">
    <source>
        <dbReference type="Proteomes" id="UP000433309"/>
    </source>
</evidence>
<name>A0A6I2KXB9_9BURK</name>
<dbReference type="EMBL" id="WKJK01000005">
    <property type="protein sequence ID" value="MRW90648.1"/>
    <property type="molecule type" value="Genomic_DNA"/>
</dbReference>
<dbReference type="RefSeq" id="WP_154376312.1">
    <property type="nucleotide sequence ID" value="NZ_WKJK01000005.1"/>
</dbReference>
<dbReference type="AlphaFoldDB" id="A0A6I2KXB9"/>
<sequence>MEQPSPISGETEVVNVIGTRDPAMRTYRSVFRGLDAFEEHRQLAPNAVLRFRFAHKATVLKPGTVANKLEAGPAASYADGLLLRLASDDVSIPITVDADGRFDIPRSQAAYDADATFVLNKRNGLFTYYPDIRTPGLPENVRRLGDLRLECFVWQAVAQEEISMVTKLMLKALFRSSDLCSKRNFRLGMPAYGQLARVTIRDGAGRGEFSFDSTTYSAPIGPGDFSDDALIELEYAPKETSSSSAP</sequence>
<evidence type="ECO:0000313" key="1">
    <source>
        <dbReference type="EMBL" id="MRW90648.1"/>
    </source>
</evidence>